<dbReference type="OrthoDB" id="9816081at2"/>
<reference evidence="2 3" key="2">
    <citation type="journal article" date="2016" name="Genome Announc.">
        <title>Complete Genome Sequence of Algoriphagus sp. Strain M8-2, Isolated from a Brackish Lake.</title>
        <authorList>
            <person name="Muraguchi Y."/>
            <person name="Kushimoto K."/>
            <person name="Ohtsubo Y."/>
            <person name="Suzuki T."/>
            <person name="Dohra H."/>
            <person name="Kimbara K."/>
            <person name="Shintani M."/>
        </authorList>
    </citation>
    <scope>NUCLEOTIDE SEQUENCE [LARGE SCALE GENOMIC DNA]</scope>
    <source>
        <strain evidence="2 3">M8-2</strain>
    </source>
</reference>
<dbReference type="Proteomes" id="UP000073816">
    <property type="component" value="Chromosome"/>
</dbReference>
<dbReference type="InterPro" id="IPR029052">
    <property type="entry name" value="Metallo-depent_PP-like"/>
</dbReference>
<keyword evidence="3" id="KW-1185">Reference proteome</keyword>
<sequence length="322" mass="35798">MPVSRRSFLKKSTFAAGFTLTIPKSVTDLFTSKKKIKLGLITDLHAEIIHDASIRLEEFLKAVSQENPAARFQLGDFATPNPKFHSLIQRFNNAPGLAFHVLGNHDQDGGYTKSEVASHYGMPASYYSLDVEGIKVLVLDGNESGSPTHRGGYPSYIGMEQQQWLIHELQKADSPVLILSHQPIAGIYSIDNSEEIQGILSEFSGKILLAINGHAHVDQFLEVGGVRYLHLNSASYYWVGENLAHQSLGSEIHDNFPALKNTCPYAEVLFSFLTIDPSKNEISLKGKKTRWVGPSPLELGYSILSKEEQLDYVNPQISNRRM</sequence>
<organism evidence="2 3">
    <name type="scientific">Algoriphagus sanaruensis</name>
    <dbReference type="NCBI Taxonomy" id="1727163"/>
    <lineage>
        <taxon>Bacteria</taxon>
        <taxon>Pseudomonadati</taxon>
        <taxon>Bacteroidota</taxon>
        <taxon>Cytophagia</taxon>
        <taxon>Cytophagales</taxon>
        <taxon>Cyclobacteriaceae</taxon>
        <taxon>Algoriphagus</taxon>
    </lineage>
</organism>
<gene>
    <name evidence="2" type="ORF">AO498_09355</name>
</gene>
<evidence type="ECO:0000313" key="3">
    <source>
        <dbReference type="Proteomes" id="UP000073816"/>
    </source>
</evidence>
<dbReference type="Gene3D" id="3.60.21.10">
    <property type="match status" value="1"/>
</dbReference>
<dbReference type="InterPro" id="IPR004843">
    <property type="entry name" value="Calcineurin-like_PHP"/>
</dbReference>
<protein>
    <recommendedName>
        <fullName evidence="1">Calcineurin-like phosphoesterase domain-containing protein</fullName>
    </recommendedName>
</protein>
<evidence type="ECO:0000313" key="2">
    <source>
        <dbReference type="EMBL" id="AMQ56625.1"/>
    </source>
</evidence>
<name>A0A142ENC0_9BACT</name>
<feature type="domain" description="Calcineurin-like phosphoesterase" evidence="1">
    <location>
        <begin position="37"/>
        <end position="217"/>
    </location>
</feature>
<dbReference type="KEGG" id="alm:AO498_09355"/>
<dbReference type="PATRIC" id="fig|1727163.4.peg.1954"/>
<dbReference type="STRING" id="1727163.AO498_09355"/>
<dbReference type="EMBL" id="CP012836">
    <property type="protein sequence ID" value="AMQ56625.1"/>
    <property type="molecule type" value="Genomic_DNA"/>
</dbReference>
<dbReference type="RefSeq" id="WP_067546476.1">
    <property type="nucleotide sequence ID" value="NZ_CP012836.1"/>
</dbReference>
<reference evidence="3" key="1">
    <citation type="submission" date="2015-09" db="EMBL/GenBank/DDBJ databases">
        <title>Complete sequence of Algoriphagus sp. M8-2.</title>
        <authorList>
            <person name="Shintani M."/>
        </authorList>
    </citation>
    <scope>NUCLEOTIDE SEQUENCE [LARGE SCALE GENOMIC DNA]</scope>
    <source>
        <strain evidence="3">M8-2</strain>
    </source>
</reference>
<dbReference type="SUPFAM" id="SSF56300">
    <property type="entry name" value="Metallo-dependent phosphatases"/>
    <property type="match status" value="1"/>
</dbReference>
<accession>A0A142ENC0</accession>
<dbReference type="GO" id="GO:0016787">
    <property type="term" value="F:hydrolase activity"/>
    <property type="evidence" value="ECO:0007669"/>
    <property type="project" value="InterPro"/>
</dbReference>
<dbReference type="Pfam" id="PF00149">
    <property type="entry name" value="Metallophos"/>
    <property type="match status" value="1"/>
</dbReference>
<dbReference type="AlphaFoldDB" id="A0A142ENC0"/>
<proteinExistence type="predicted"/>
<evidence type="ECO:0000259" key="1">
    <source>
        <dbReference type="Pfam" id="PF00149"/>
    </source>
</evidence>